<dbReference type="EMBL" id="AP019736">
    <property type="protein sequence ID" value="BBL06350.1"/>
    <property type="molecule type" value="Genomic_DNA"/>
</dbReference>
<organism evidence="4 5">
    <name type="scientific">Alistipes dispar</name>
    <dbReference type="NCBI Taxonomy" id="2585119"/>
    <lineage>
        <taxon>Bacteria</taxon>
        <taxon>Pseudomonadati</taxon>
        <taxon>Bacteroidota</taxon>
        <taxon>Bacteroidia</taxon>
        <taxon>Bacteroidales</taxon>
        <taxon>Rikenellaceae</taxon>
        <taxon>Alistipes</taxon>
    </lineage>
</organism>
<dbReference type="NCBIfam" id="NF045579">
    <property type="entry name" value="rhamnoside_JR"/>
    <property type="match status" value="1"/>
</dbReference>
<keyword evidence="4" id="KW-0238">DNA-binding</keyword>
<keyword evidence="5" id="KW-1185">Reference proteome</keyword>
<dbReference type="KEGG" id="ada:A5CPEGH6_09880"/>
<reference evidence="5" key="1">
    <citation type="submission" date="2019-06" db="EMBL/GenBank/DDBJ databases">
        <title>Alistipes onderdonkii subsp. vulgaris subsp. nov., Alistipes dispar sp. nov. and Alistipes communis sp. nov., isolated from human faeces, and creation of Alistipes onderdonkii subsp. onderdonkii subsp. nov.</title>
        <authorList>
            <person name="Sakamoto M."/>
            <person name="Ikeyama N."/>
            <person name="Ogata Y."/>
            <person name="Suda W."/>
            <person name="Iino T."/>
            <person name="Hattori M."/>
            <person name="Ohkuma M."/>
        </authorList>
    </citation>
    <scope>NUCLEOTIDE SEQUENCE [LARGE SCALE GENOMIC DNA]</scope>
    <source>
        <strain evidence="5">5CPEGH6</strain>
    </source>
</reference>
<feature type="chain" id="PRO_5021424218" evidence="3">
    <location>
        <begin position="26"/>
        <end position="1083"/>
    </location>
</feature>
<evidence type="ECO:0000313" key="4">
    <source>
        <dbReference type="EMBL" id="BBL06350.1"/>
    </source>
</evidence>
<protein>
    <submittedName>
        <fullName evidence="4">DNA-binding protein</fullName>
    </submittedName>
</protein>
<dbReference type="Proteomes" id="UP000319374">
    <property type="component" value="Chromosome"/>
</dbReference>
<dbReference type="InterPro" id="IPR008979">
    <property type="entry name" value="Galactose-bd-like_sf"/>
</dbReference>
<sequence length="1083" mass="120328">MTAMNAKRRICTALLVLLTFPAAQGQVAAVPDTAALRRPFGAEDAAAFVAPPRINYPQTWFHLIGGNVSAEGITEDFEAIARTGISGVQLFHGQFGGPWPGVDPQISALSPGWDALVRHAAREARRLGLRFTMQNCSGWATSGGPWIEPSNAMRHLAWSRTDLSAGEGPVVLPRPVSDGEAWRDYRDIAVLAFPTPLDDTGERLRPVAVESGDDLPWREVIAGTNREPLRLPPCAAGDSVRLEITFPEAVVVRTVELPSMNSINHPRCYEPGIGLTVEAVAPDGSRRRVLHAEVPASNSQDNTPVSFACADAFPATRYRVALSNRHHMTLGSLKFYTAARKNCWESEAGWTLRNLDRENACPKQNPAAWIDPGRIEDLTDRMRPDGGLAWTPPAGRWTVLRIGHVNTGRRNSPAPPEGTGWECNKLDPAGAEAQFAGYIGRLHDGPLSGGLLGGILLDSWECETQTWTPAMEREFARRNDYALRRWLPAVLGYVVDDPEVSARFLRDWRGTISALFTENFYGTMARLARGNGLSVTYETAAGDVFPADILEYFKYADVPMCEFWQPFTEGYVGSLNFKPVKPTASAARLYGKPRVAAEAFTSFSHTWDEHWTMLKEIANLHLSEGVTHLVYHTYTHNPQRPFLPPGTSFGGPGIGTPFLRGQTWWRHMRAINDYFARCSYMQERGWPVSDVLWYLGDELNGKPDQNPAFLAGYKYDYCNPDALLHRLRVENGRLLTPEGIEYRVLWLPDNCRMLPETLERILGFLREGATVVGDAPEGLATLNGGKEAQRRFDRAVRTIWGRGQAGVRRVGRGRVISGLPVEKALAAAGIAPDLRGDVLWAHRRTEGADWYFVCPQRGGGFSGMLDFRCAGDVELWDPATGRRTRLAAKTAEGRTRVELELPQSGSCYVVFRPESDLPLPETAAGATVERELDDWTLRFPAGWGAPGRMELTELLPWRALRMPDEGRAFSGTAVYETTFDLSEPLKSCTLDLGRVEMIAAVTVNGRQVQTLWAPPYRTEIAEYLREGENRLRIEVTGTWFNRLVYDAGRDPGERKTWVIRWPSPDEPLRDSGLLGPVRLYGTR</sequence>
<gene>
    <name evidence="4" type="ORF">A5CPEGH6_09880</name>
</gene>
<dbReference type="PANTHER" id="PTHR43817:SF1">
    <property type="entry name" value="HYDROLASE, FAMILY 43, PUTATIVE (AFU_ORTHOLOGUE AFUA_3G01660)-RELATED"/>
    <property type="match status" value="1"/>
</dbReference>
<dbReference type="PANTHER" id="PTHR43817">
    <property type="entry name" value="GLYCOSYL HYDROLASE"/>
    <property type="match status" value="1"/>
</dbReference>
<dbReference type="Gene3D" id="2.60.120.260">
    <property type="entry name" value="Galactose-binding domain-like"/>
    <property type="match status" value="1"/>
</dbReference>
<accession>A0A4Y1WZH6</accession>
<proteinExistence type="predicted"/>
<feature type="signal peptide" evidence="3">
    <location>
        <begin position="1"/>
        <end position="25"/>
    </location>
</feature>
<name>A0A4Y1WZH6_9BACT</name>
<keyword evidence="2" id="KW-0378">Hydrolase</keyword>
<evidence type="ECO:0000256" key="3">
    <source>
        <dbReference type="SAM" id="SignalP"/>
    </source>
</evidence>
<dbReference type="SUPFAM" id="SSF49785">
    <property type="entry name" value="Galactose-binding domain-like"/>
    <property type="match status" value="1"/>
</dbReference>
<dbReference type="Pfam" id="PF17132">
    <property type="entry name" value="Glyco_hydro_106"/>
    <property type="match status" value="1"/>
</dbReference>
<keyword evidence="1 3" id="KW-0732">Signal</keyword>
<evidence type="ECO:0000313" key="5">
    <source>
        <dbReference type="Proteomes" id="UP000319374"/>
    </source>
</evidence>
<evidence type="ECO:0000256" key="2">
    <source>
        <dbReference type="ARBA" id="ARBA00022801"/>
    </source>
</evidence>
<dbReference type="GO" id="GO:0016787">
    <property type="term" value="F:hydrolase activity"/>
    <property type="evidence" value="ECO:0007669"/>
    <property type="project" value="UniProtKB-KW"/>
</dbReference>
<dbReference type="AlphaFoldDB" id="A0A4Y1WZH6"/>
<dbReference type="GO" id="GO:0003677">
    <property type="term" value="F:DNA binding"/>
    <property type="evidence" value="ECO:0007669"/>
    <property type="project" value="UniProtKB-KW"/>
</dbReference>
<evidence type="ECO:0000256" key="1">
    <source>
        <dbReference type="ARBA" id="ARBA00022729"/>
    </source>
</evidence>